<name>A0AAX2E9N1_9BACI</name>
<protein>
    <submittedName>
        <fullName evidence="1">Uncharacterized protein</fullName>
    </submittedName>
</protein>
<proteinExistence type="predicted"/>
<dbReference type="AlphaFoldDB" id="A0AAX2E9N1"/>
<comment type="caution">
    <text evidence="1">The sequence shown here is derived from an EMBL/GenBank/DDBJ whole genome shotgun (WGS) entry which is preliminary data.</text>
</comment>
<reference evidence="1 2" key="1">
    <citation type="submission" date="2016-10" db="EMBL/GenBank/DDBJ databases">
        <authorList>
            <person name="Varghese N."/>
            <person name="Submissions S."/>
        </authorList>
    </citation>
    <scope>NUCLEOTIDE SEQUENCE [LARGE SCALE GENOMIC DNA]</scope>
    <source>
        <strain evidence="1 2">DSM 21619</strain>
    </source>
</reference>
<accession>A0AAX2E9N1</accession>
<evidence type="ECO:0000313" key="2">
    <source>
        <dbReference type="Proteomes" id="UP000199735"/>
    </source>
</evidence>
<dbReference type="EMBL" id="FOCD01000001">
    <property type="protein sequence ID" value="SEM49938.1"/>
    <property type="molecule type" value="Genomic_DNA"/>
</dbReference>
<evidence type="ECO:0000313" key="1">
    <source>
        <dbReference type="EMBL" id="SEM49938.1"/>
    </source>
</evidence>
<gene>
    <name evidence="1" type="ORF">SAMN04489762_0226</name>
</gene>
<dbReference type="Proteomes" id="UP000199735">
    <property type="component" value="Unassembled WGS sequence"/>
</dbReference>
<sequence>MNREDSITGLAERQNEDVIGFSVSNTNRDDYI</sequence>
<organism evidence="1 2">
    <name type="scientific">Terribacillus saccharophilus</name>
    <dbReference type="NCBI Taxonomy" id="361277"/>
    <lineage>
        <taxon>Bacteria</taxon>
        <taxon>Bacillati</taxon>
        <taxon>Bacillota</taxon>
        <taxon>Bacilli</taxon>
        <taxon>Bacillales</taxon>
        <taxon>Bacillaceae</taxon>
        <taxon>Terribacillus</taxon>
    </lineage>
</organism>